<dbReference type="InterPro" id="IPR037848">
    <property type="entry name" value="GEM-like"/>
</dbReference>
<evidence type="ECO:0000256" key="1">
    <source>
        <dbReference type="ARBA" id="ARBA00009414"/>
    </source>
</evidence>
<keyword evidence="4" id="KW-1185">Reference proteome</keyword>
<dbReference type="RefSeq" id="XP_022137017.1">
    <property type="nucleotide sequence ID" value="XM_022281325.1"/>
</dbReference>
<reference evidence="5" key="1">
    <citation type="submission" date="2025-08" db="UniProtKB">
        <authorList>
            <consortium name="RefSeq"/>
        </authorList>
    </citation>
    <scope>IDENTIFICATION</scope>
    <source>
        <strain evidence="5">OHB3-1</strain>
    </source>
</reference>
<feature type="domain" description="GRAM" evidence="3">
    <location>
        <begin position="90"/>
        <end position="168"/>
    </location>
</feature>
<sequence>MKSFDTTPERRSSFSEPVSSINSPFYSDGSPYSSGKEISKLGHKKQLVRKRGGFVFRIYDHVKLGPKFSVTAKGKLRLGAKIIQQGGIKNILKQVFGILEGEKLLKASQCYLSTSVGPIAGLLFISTEKVAFCSDQRITFSSPTGELLKTPYKVLIPLKNIRKVSRSENADEPAKKYIEVITEDDFDFWFMGFLRYEKAFTNLQKAISMANKL</sequence>
<protein>
    <submittedName>
        <fullName evidence="5">GEM-like protein 4</fullName>
    </submittedName>
</protein>
<dbReference type="InterPro" id="IPR011993">
    <property type="entry name" value="PH-like_dom_sf"/>
</dbReference>
<name>A0A6J1C718_MOMCH</name>
<feature type="compositionally biased region" description="Polar residues" evidence="2">
    <location>
        <begin position="14"/>
        <end position="32"/>
    </location>
</feature>
<gene>
    <name evidence="5" type="primary">LOC111008582</name>
</gene>
<organism evidence="4 5">
    <name type="scientific">Momordica charantia</name>
    <name type="common">Bitter gourd</name>
    <name type="synonym">Balsam pear</name>
    <dbReference type="NCBI Taxonomy" id="3673"/>
    <lineage>
        <taxon>Eukaryota</taxon>
        <taxon>Viridiplantae</taxon>
        <taxon>Streptophyta</taxon>
        <taxon>Embryophyta</taxon>
        <taxon>Tracheophyta</taxon>
        <taxon>Spermatophyta</taxon>
        <taxon>Magnoliopsida</taxon>
        <taxon>eudicotyledons</taxon>
        <taxon>Gunneridae</taxon>
        <taxon>Pentapetalae</taxon>
        <taxon>rosids</taxon>
        <taxon>fabids</taxon>
        <taxon>Cucurbitales</taxon>
        <taxon>Cucurbitaceae</taxon>
        <taxon>Momordiceae</taxon>
        <taxon>Momordica</taxon>
    </lineage>
</organism>
<dbReference type="SMART" id="SM00568">
    <property type="entry name" value="GRAM"/>
    <property type="match status" value="1"/>
</dbReference>
<evidence type="ECO:0000313" key="4">
    <source>
        <dbReference type="Proteomes" id="UP000504603"/>
    </source>
</evidence>
<comment type="similarity">
    <text evidence="1">Belongs to the GEM family.</text>
</comment>
<dbReference type="OrthoDB" id="1736712at2759"/>
<dbReference type="GeneID" id="111008582"/>
<evidence type="ECO:0000256" key="2">
    <source>
        <dbReference type="SAM" id="MobiDB-lite"/>
    </source>
</evidence>
<dbReference type="Gene3D" id="2.30.29.30">
    <property type="entry name" value="Pleckstrin-homology domain (PH domain)/Phosphotyrosine-binding domain (PTB)"/>
    <property type="match status" value="1"/>
</dbReference>
<dbReference type="Pfam" id="PF02893">
    <property type="entry name" value="GRAM"/>
    <property type="match status" value="1"/>
</dbReference>
<accession>A0A6J1C718</accession>
<dbReference type="Proteomes" id="UP000504603">
    <property type="component" value="Unplaced"/>
</dbReference>
<evidence type="ECO:0000259" key="3">
    <source>
        <dbReference type="SMART" id="SM00568"/>
    </source>
</evidence>
<dbReference type="KEGG" id="mcha:111008582"/>
<feature type="region of interest" description="Disordered" evidence="2">
    <location>
        <begin position="1"/>
        <end position="32"/>
    </location>
</feature>
<evidence type="ECO:0000313" key="5">
    <source>
        <dbReference type="RefSeq" id="XP_022137017.1"/>
    </source>
</evidence>
<dbReference type="AlphaFoldDB" id="A0A6J1C718"/>
<dbReference type="PANTHER" id="PTHR31969">
    <property type="entry name" value="GEM-LIKE PROTEIN 2"/>
    <property type="match status" value="1"/>
</dbReference>
<proteinExistence type="inferred from homology"/>
<dbReference type="InterPro" id="IPR004182">
    <property type="entry name" value="GRAM"/>
</dbReference>